<name>A0A5C6CU62_9BACT</name>
<evidence type="ECO:0000256" key="8">
    <source>
        <dbReference type="ARBA" id="ARBA00049628"/>
    </source>
</evidence>
<comment type="similarity">
    <text evidence="2">In the N-terminal section; belongs to the N-acetylglucosamine-1-phosphate uridyltransferase family.</text>
</comment>
<keyword evidence="11" id="KW-1185">Reference proteome</keyword>
<protein>
    <submittedName>
        <fullName evidence="10">Bifunctional protein GlmU</fullName>
    </submittedName>
</protein>
<dbReference type="Pfam" id="PF12804">
    <property type="entry name" value="NTP_transf_3"/>
    <property type="match status" value="1"/>
</dbReference>
<dbReference type="OrthoDB" id="9775031at2"/>
<evidence type="ECO:0000256" key="4">
    <source>
        <dbReference type="ARBA" id="ARBA00022695"/>
    </source>
</evidence>
<dbReference type="InterPro" id="IPR050065">
    <property type="entry name" value="GlmU-like"/>
</dbReference>
<evidence type="ECO:0000256" key="2">
    <source>
        <dbReference type="ARBA" id="ARBA00007947"/>
    </source>
</evidence>
<gene>
    <name evidence="10" type="primary">glmU</name>
    <name evidence="10" type="ORF">Pla144_17930</name>
</gene>
<dbReference type="Proteomes" id="UP000318437">
    <property type="component" value="Unassembled WGS sequence"/>
</dbReference>
<dbReference type="AlphaFoldDB" id="A0A5C6CU62"/>
<dbReference type="InterPro" id="IPR029044">
    <property type="entry name" value="Nucleotide-diphossugar_trans"/>
</dbReference>
<dbReference type="PANTHER" id="PTHR43584:SF3">
    <property type="entry name" value="BIFUNCTIONAL PROTEIN GLMU"/>
    <property type="match status" value="1"/>
</dbReference>
<evidence type="ECO:0000256" key="6">
    <source>
        <dbReference type="ARBA" id="ARBA00048247"/>
    </source>
</evidence>
<organism evidence="10 11">
    <name type="scientific">Bythopirellula polymerisocia</name>
    <dbReference type="NCBI Taxonomy" id="2528003"/>
    <lineage>
        <taxon>Bacteria</taxon>
        <taxon>Pseudomonadati</taxon>
        <taxon>Planctomycetota</taxon>
        <taxon>Planctomycetia</taxon>
        <taxon>Pirellulales</taxon>
        <taxon>Lacipirellulaceae</taxon>
        <taxon>Bythopirellula</taxon>
    </lineage>
</organism>
<dbReference type="Gene3D" id="3.90.550.10">
    <property type="entry name" value="Spore Coat Polysaccharide Biosynthesis Protein SpsA, Chain A"/>
    <property type="match status" value="1"/>
</dbReference>
<dbReference type="GO" id="GO:0003977">
    <property type="term" value="F:UDP-N-acetylglucosamine diphosphorylase activity"/>
    <property type="evidence" value="ECO:0007669"/>
    <property type="project" value="UniProtKB-EC"/>
</dbReference>
<evidence type="ECO:0000313" key="11">
    <source>
        <dbReference type="Proteomes" id="UP000318437"/>
    </source>
</evidence>
<evidence type="ECO:0000256" key="1">
    <source>
        <dbReference type="ARBA" id="ARBA00007707"/>
    </source>
</evidence>
<dbReference type="PANTHER" id="PTHR43584">
    <property type="entry name" value="NUCLEOTIDYL TRANSFERASE"/>
    <property type="match status" value="1"/>
</dbReference>
<comment type="catalytic activity">
    <reaction evidence="7">
        <text>N-acetyl-alpha-D-glucosamine 1-phosphate + UTP + H(+) = UDP-N-acetyl-alpha-D-glucosamine + diphosphate</text>
        <dbReference type="Rhea" id="RHEA:13509"/>
        <dbReference type="ChEBI" id="CHEBI:15378"/>
        <dbReference type="ChEBI" id="CHEBI:33019"/>
        <dbReference type="ChEBI" id="CHEBI:46398"/>
        <dbReference type="ChEBI" id="CHEBI:57705"/>
        <dbReference type="ChEBI" id="CHEBI:57776"/>
        <dbReference type="EC" id="2.7.7.23"/>
    </reaction>
</comment>
<dbReference type="CDD" id="cd02540">
    <property type="entry name" value="GT2_GlmU_N_bac"/>
    <property type="match status" value="1"/>
</dbReference>
<keyword evidence="4" id="KW-0548">Nucleotidyltransferase</keyword>
<dbReference type="GO" id="GO:0019134">
    <property type="term" value="F:glucosamine-1-phosphate N-acetyltransferase activity"/>
    <property type="evidence" value="ECO:0007669"/>
    <property type="project" value="UniProtKB-EC"/>
</dbReference>
<comment type="similarity">
    <text evidence="1">In the C-terminal section; belongs to the transferase hexapeptide repeat family.</text>
</comment>
<dbReference type="InterPro" id="IPR025877">
    <property type="entry name" value="MobA-like_NTP_Trfase"/>
</dbReference>
<sequence>MPKNLPENTTLAIVLAAGKGTRMESELPKVLVPVAGRPMIRYVIDAIHSAGVGRILVVVGYRAELVRAELSTEPKIEFAEQHEQLGTGHAVMMCRDQLSQHQGPVLIVAGDSPLLQAESISRLLENFSAADCDCVIGTVDKENPIGYGRIVRNQAGEFVGIVEEKDASPDQRELCEVNVSTYLFDSQALLFALNQLTDENAQKEYYITDCPAVLFAAGKRVMAEKVLQPCESMSINNRDELALVEAAIQSMSPSN</sequence>
<keyword evidence="5" id="KW-0012">Acyltransferase</keyword>
<dbReference type="RefSeq" id="WP_146450033.1">
    <property type="nucleotide sequence ID" value="NZ_SJPS01000002.1"/>
</dbReference>
<dbReference type="EMBL" id="SJPS01000002">
    <property type="protein sequence ID" value="TWU28503.1"/>
    <property type="molecule type" value="Genomic_DNA"/>
</dbReference>
<comment type="caution">
    <text evidence="10">The sequence shown here is derived from an EMBL/GenBank/DDBJ whole genome shotgun (WGS) entry which is preliminary data.</text>
</comment>
<comment type="function">
    <text evidence="8">Catalyzes the last two sequential reactions in the de novo biosynthetic pathway for UDP-N-acetylglucosamine (UDP-GlcNAc). The C-terminal domain catalyzes the transfer of acetyl group from acetyl coenzyme A to glucosamine-1-phosphate (GlcN-1-P) to produce N-acetylglucosamine-1-phosphate (GlcNAc-1-P), which is converted into UDP-GlcNAc by the transfer of uridine 5-monophosphate (from uridine 5-triphosphate), a reaction catalyzed by the N-terminal domain.</text>
</comment>
<accession>A0A5C6CU62</accession>
<comment type="catalytic activity">
    <reaction evidence="6">
        <text>alpha-D-glucosamine 1-phosphate + acetyl-CoA = N-acetyl-alpha-D-glucosamine 1-phosphate + CoA + H(+)</text>
        <dbReference type="Rhea" id="RHEA:13725"/>
        <dbReference type="ChEBI" id="CHEBI:15378"/>
        <dbReference type="ChEBI" id="CHEBI:57287"/>
        <dbReference type="ChEBI" id="CHEBI:57288"/>
        <dbReference type="ChEBI" id="CHEBI:57776"/>
        <dbReference type="ChEBI" id="CHEBI:58516"/>
        <dbReference type="EC" id="2.3.1.157"/>
    </reaction>
</comment>
<proteinExistence type="inferred from homology"/>
<reference evidence="10 11" key="1">
    <citation type="submission" date="2019-02" db="EMBL/GenBank/DDBJ databases">
        <title>Deep-cultivation of Planctomycetes and their phenomic and genomic characterization uncovers novel biology.</title>
        <authorList>
            <person name="Wiegand S."/>
            <person name="Jogler M."/>
            <person name="Boedeker C."/>
            <person name="Pinto D."/>
            <person name="Vollmers J."/>
            <person name="Rivas-Marin E."/>
            <person name="Kohn T."/>
            <person name="Peeters S.H."/>
            <person name="Heuer A."/>
            <person name="Rast P."/>
            <person name="Oberbeckmann S."/>
            <person name="Bunk B."/>
            <person name="Jeske O."/>
            <person name="Meyerdierks A."/>
            <person name="Storesund J.E."/>
            <person name="Kallscheuer N."/>
            <person name="Luecker S."/>
            <person name="Lage O.M."/>
            <person name="Pohl T."/>
            <person name="Merkel B.J."/>
            <person name="Hornburger P."/>
            <person name="Mueller R.-W."/>
            <person name="Bruemmer F."/>
            <person name="Labrenz M."/>
            <person name="Spormann A.M."/>
            <person name="Op Den Camp H."/>
            <person name="Overmann J."/>
            <person name="Amann R."/>
            <person name="Jetten M.S.M."/>
            <person name="Mascher T."/>
            <person name="Medema M.H."/>
            <person name="Devos D.P."/>
            <person name="Kaster A.-K."/>
            <person name="Ovreas L."/>
            <person name="Rohde M."/>
            <person name="Galperin M.Y."/>
            <person name="Jogler C."/>
        </authorList>
    </citation>
    <scope>NUCLEOTIDE SEQUENCE [LARGE SCALE GENOMIC DNA]</scope>
    <source>
        <strain evidence="10 11">Pla144</strain>
    </source>
</reference>
<keyword evidence="3" id="KW-0808">Transferase</keyword>
<dbReference type="SUPFAM" id="SSF53448">
    <property type="entry name" value="Nucleotide-diphospho-sugar transferases"/>
    <property type="match status" value="1"/>
</dbReference>
<evidence type="ECO:0000259" key="9">
    <source>
        <dbReference type="Pfam" id="PF12804"/>
    </source>
</evidence>
<evidence type="ECO:0000313" key="10">
    <source>
        <dbReference type="EMBL" id="TWU28503.1"/>
    </source>
</evidence>
<feature type="domain" description="MobA-like NTP transferase" evidence="9">
    <location>
        <begin position="12"/>
        <end position="150"/>
    </location>
</feature>
<evidence type="ECO:0000256" key="7">
    <source>
        <dbReference type="ARBA" id="ARBA00048493"/>
    </source>
</evidence>
<evidence type="ECO:0000256" key="5">
    <source>
        <dbReference type="ARBA" id="ARBA00023315"/>
    </source>
</evidence>
<evidence type="ECO:0000256" key="3">
    <source>
        <dbReference type="ARBA" id="ARBA00022679"/>
    </source>
</evidence>